<organism evidence="12 13">
    <name type="scientific">Polarella glacialis</name>
    <name type="common">Dinoflagellate</name>
    <dbReference type="NCBI Taxonomy" id="89957"/>
    <lineage>
        <taxon>Eukaryota</taxon>
        <taxon>Sar</taxon>
        <taxon>Alveolata</taxon>
        <taxon>Dinophyceae</taxon>
        <taxon>Suessiales</taxon>
        <taxon>Suessiaceae</taxon>
        <taxon>Polarella</taxon>
    </lineage>
</organism>
<dbReference type="GO" id="GO:0005524">
    <property type="term" value="F:ATP binding"/>
    <property type="evidence" value="ECO:0007669"/>
    <property type="project" value="UniProtKB-KW"/>
</dbReference>
<protein>
    <recommendedName>
        <fullName evidence="1">non-specific serine/threonine protein kinase</fullName>
        <ecNumber evidence="1">2.7.11.1</ecNumber>
    </recommendedName>
</protein>
<keyword evidence="6" id="KW-0067">ATP-binding</keyword>
<keyword evidence="10" id="KW-0812">Transmembrane</keyword>
<dbReference type="SUPFAM" id="SSF56112">
    <property type="entry name" value="Protein kinase-like (PK-like)"/>
    <property type="match status" value="1"/>
</dbReference>
<evidence type="ECO:0000256" key="1">
    <source>
        <dbReference type="ARBA" id="ARBA00012513"/>
    </source>
</evidence>
<evidence type="ECO:0000256" key="7">
    <source>
        <dbReference type="ARBA" id="ARBA00047899"/>
    </source>
</evidence>
<dbReference type="InterPro" id="IPR050236">
    <property type="entry name" value="Ser_Thr_kinase_AGC"/>
</dbReference>
<evidence type="ECO:0000256" key="6">
    <source>
        <dbReference type="ARBA" id="ARBA00022840"/>
    </source>
</evidence>
<evidence type="ECO:0000256" key="3">
    <source>
        <dbReference type="ARBA" id="ARBA00022679"/>
    </source>
</evidence>
<evidence type="ECO:0000256" key="5">
    <source>
        <dbReference type="ARBA" id="ARBA00022777"/>
    </source>
</evidence>
<accession>A0A813JG89</accession>
<evidence type="ECO:0000256" key="4">
    <source>
        <dbReference type="ARBA" id="ARBA00022741"/>
    </source>
</evidence>
<evidence type="ECO:0000259" key="11">
    <source>
        <dbReference type="PROSITE" id="PS50011"/>
    </source>
</evidence>
<dbReference type="EMBL" id="CAJNNW010025160">
    <property type="protein sequence ID" value="CAE8675912.1"/>
    <property type="molecule type" value="Genomic_DNA"/>
</dbReference>
<dbReference type="EC" id="2.7.11.1" evidence="1"/>
<comment type="catalytic activity">
    <reaction evidence="7">
        <text>L-threonyl-[protein] + ATP = O-phospho-L-threonyl-[protein] + ADP + H(+)</text>
        <dbReference type="Rhea" id="RHEA:46608"/>
        <dbReference type="Rhea" id="RHEA-COMP:11060"/>
        <dbReference type="Rhea" id="RHEA-COMP:11605"/>
        <dbReference type="ChEBI" id="CHEBI:15378"/>
        <dbReference type="ChEBI" id="CHEBI:30013"/>
        <dbReference type="ChEBI" id="CHEBI:30616"/>
        <dbReference type="ChEBI" id="CHEBI:61977"/>
        <dbReference type="ChEBI" id="CHEBI:456216"/>
        <dbReference type="EC" id="2.7.11.1"/>
    </reaction>
</comment>
<gene>
    <name evidence="12" type="ORF">PGLA2088_LOCUS19608</name>
</gene>
<dbReference type="PANTHER" id="PTHR24356">
    <property type="entry name" value="SERINE/THREONINE-PROTEIN KINASE"/>
    <property type="match status" value="1"/>
</dbReference>
<dbReference type="Gene3D" id="3.30.200.20">
    <property type="entry name" value="Phosphorylase Kinase, domain 1"/>
    <property type="match status" value="1"/>
</dbReference>
<keyword evidence="4" id="KW-0547">Nucleotide-binding</keyword>
<evidence type="ECO:0000313" key="13">
    <source>
        <dbReference type="Proteomes" id="UP000626109"/>
    </source>
</evidence>
<evidence type="ECO:0000256" key="10">
    <source>
        <dbReference type="SAM" id="Phobius"/>
    </source>
</evidence>
<evidence type="ECO:0000256" key="8">
    <source>
        <dbReference type="ARBA" id="ARBA00048679"/>
    </source>
</evidence>
<dbReference type="Proteomes" id="UP000626109">
    <property type="component" value="Unassembled WGS sequence"/>
</dbReference>
<dbReference type="AlphaFoldDB" id="A0A813JG89"/>
<evidence type="ECO:0000256" key="2">
    <source>
        <dbReference type="ARBA" id="ARBA00022527"/>
    </source>
</evidence>
<comment type="catalytic activity">
    <reaction evidence="8">
        <text>L-seryl-[protein] + ATP = O-phospho-L-seryl-[protein] + ADP + H(+)</text>
        <dbReference type="Rhea" id="RHEA:17989"/>
        <dbReference type="Rhea" id="RHEA-COMP:9863"/>
        <dbReference type="Rhea" id="RHEA-COMP:11604"/>
        <dbReference type="ChEBI" id="CHEBI:15378"/>
        <dbReference type="ChEBI" id="CHEBI:29999"/>
        <dbReference type="ChEBI" id="CHEBI:30616"/>
        <dbReference type="ChEBI" id="CHEBI:83421"/>
        <dbReference type="ChEBI" id="CHEBI:456216"/>
        <dbReference type="EC" id="2.7.11.1"/>
    </reaction>
</comment>
<comment type="caution">
    <text evidence="12">The sequence shown here is derived from an EMBL/GenBank/DDBJ whole genome shotgun (WGS) entry which is preliminary data.</text>
</comment>
<dbReference type="InterPro" id="IPR008271">
    <property type="entry name" value="Ser/Thr_kinase_AS"/>
</dbReference>
<dbReference type="GO" id="GO:0004674">
    <property type="term" value="F:protein serine/threonine kinase activity"/>
    <property type="evidence" value="ECO:0007669"/>
    <property type="project" value="UniProtKB-KW"/>
</dbReference>
<keyword evidence="2" id="KW-0723">Serine/threonine-protein kinase</keyword>
<evidence type="ECO:0000313" key="12">
    <source>
        <dbReference type="EMBL" id="CAE8675912.1"/>
    </source>
</evidence>
<keyword evidence="10" id="KW-1133">Transmembrane helix</keyword>
<dbReference type="PROSITE" id="PS50011">
    <property type="entry name" value="PROTEIN_KINASE_DOM"/>
    <property type="match status" value="1"/>
</dbReference>
<keyword evidence="3" id="KW-0808">Transferase</keyword>
<dbReference type="GO" id="GO:0035556">
    <property type="term" value="P:intracellular signal transduction"/>
    <property type="evidence" value="ECO:0007669"/>
    <property type="project" value="TreeGrafter"/>
</dbReference>
<name>A0A813JG89_POLGL</name>
<feature type="region of interest" description="Disordered" evidence="9">
    <location>
        <begin position="119"/>
        <end position="138"/>
    </location>
</feature>
<dbReference type="SMART" id="SM00220">
    <property type="entry name" value="S_TKc"/>
    <property type="match status" value="1"/>
</dbReference>
<keyword evidence="10" id="KW-0472">Membrane</keyword>
<evidence type="ECO:0000256" key="9">
    <source>
        <dbReference type="SAM" id="MobiDB-lite"/>
    </source>
</evidence>
<sequence length="313" mass="34787">MIQVQDRKNAVLNEKMMLSSLDHPGIVRLHFAFQDAWSLYFGLELVLGGELATQIERMGVCSRDFARFYAAEIVSILSYLRIRRVAHRDLKPENLLLTADGHLKLVDFDAAVLVPDEGEGDAAGGRRTQCPAGGSLAGSPPRLGPAGESLVGTVLYLPPEVVQGTAQLYQACALDLWALGCIVFLMLVGKTPFHAETEYMVFQRIQRGDFSFPSGFAHEEARLLVEALLRWEPGRRPGQGSEAKDLSCCCRCCLELSCLSSGVYCCKTMERDNGFTVACLFLCLFSCFFCSVFFHCVHISYQIRVLRFCYLLV</sequence>
<feature type="domain" description="Protein kinase" evidence="11">
    <location>
        <begin position="1"/>
        <end position="248"/>
    </location>
</feature>
<dbReference type="InterPro" id="IPR000719">
    <property type="entry name" value="Prot_kinase_dom"/>
</dbReference>
<dbReference type="Pfam" id="PF00069">
    <property type="entry name" value="Pkinase"/>
    <property type="match status" value="1"/>
</dbReference>
<dbReference type="Gene3D" id="1.10.510.10">
    <property type="entry name" value="Transferase(Phosphotransferase) domain 1"/>
    <property type="match status" value="1"/>
</dbReference>
<dbReference type="PANTHER" id="PTHR24356:SF163">
    <property type="entry name" value="3-PHOSPHOINOSITIDE-DEPENDENT PROTEIN KINASE 1-RELATED"/>
    <property type="match status" value="1"/>
</dbReference>
<dbReference type="InterPro" id="IPR011009">
    <property type="entry name" value="Kinase-like_dom_sf"/>
</dbReference>
<feature type="transmembrane region" description="Helical" evidence="10">
    <location>
        <begin position="275"/>
        <end position="297"/>
    </location>
</feature>
<dbReference type="PROSITE" id="PS00108">
    <property type="entry name" value="PROTEIN_KINASE_ST"/>
    <property type="match status" value="1"/>
</dbReference>
<reference evidence="12" key="1">
    <citation type="submission" date="2021-02" db="EMBL/GenBank/DDBJ databases">
        <authorList>
            <person name="Dougan E. K."/>
            <person name="Rhodes N."/>
            <person name="Thang M."/>
            <person name="Chan C."/>
        </authorList>
    </citation>
    <scope>NUCLEOTIDE SEQUENCE</scope>
</reference>
<keyword evidence="5" id="KW-0418">Kinase</keyword>
<proteinExistence type="predicted"/>